<dbReference type="Proteomes" id="UP000319769">
    <property type="component" value="Unassembled WGS sequence"/>
</dbReference>
<name>A0A5N0V2G2_9PSEU</name>
<dbReference type="GO" id="GO:0003677">
    <property type="term" value="F:DNA binding"/>
    <property type="evidence" value="ECO:0007669"/>
    <property type="project" value="InterPro"/>
</dbReference>
<feature type="domain" description="HTH cro/C1-type" evidence="1">
    <location>
        <begin position="39"/>
        <end position="86"/>
    </location>
</feature>
<reference evidence="2" key="1">
    <citation type="submission" date="2019-09" db="EMBL/GenBank/DDBJ databases">
        <authorList>
            <person name="Teo W.F.A."/>
            <person name="Duangmal K."/>
        </authorList>
    </citation>
    <scope>NUCLEOTIDE SEQUENCE [LARGE SCALE GENOMIC DNA]</scope>
    <source>
        <strain evidence="2">K81G1</strain>
    </source>
</reference>
<dbReference type="InterPro" id="IPR010982">
    <property type="entry name" value="Lambda_DNA-bd_dom_sf"/>
</dbReference>
<evidence type="ECO:0000313" key="2">
    <source>
        <dbReference type="EMBL" id="KAA9158755.1"/>
    </source>
</evidence>
<gene>
    <name evidence="2" type="ORF">FPZ12_022115</name>
</gene>
<dbReference type="RefSeq" id="WP_144752198.1">
    <property type="nucleotide sequence ID" value="NZ_VMNW02000033.1"/>
</dbReference>
<dbReference type="SUPFAM" id="SSF47413">
    <property type="entry name" value="lambda repressor-like DNA-binding domains"/>
    <property type="match status" value="1"/>
</dbReference>
<dbReference type="PANTHER" id="PTHR35010:SF2">
    <property type="entry name" value="BLL4672 PROTEIN"/>
    <property type="match status" value="1"/>
</dbReference>
<dbReference type="AlphaFoldDB" id="A0A5N0V2G2"/>
<organism evidence="2 3">
    <name type="scientific">Amycolatopsis acidicola</name>
    <dbReference type="NCBI Taxonomy" id="2596893"/>
    <lineage>
        <taxon>Bacteria</taxon>
        <taxon>Bacillati</taxon>
        <taxon>Actinomycetota</taxon>
        <taxon>Actinomycetes</taxon>
        <taxon>Pseudonocardiales</taxon>
        <taxon>Pseudonocardiaceae</taxon>
        <taxon>Amycolatopsis</taxon>
    </lineage>
</organism>
<dbReference type="InterPro" id="IPR001387">
    <property type="entry name" value="Cro/C1-type_HTH"/>
</dbReference>
<evidence type="ECO:0000313" key="3">
    <source>
        <dbReference type="Proteomes" id="UP000319769"/>
    </source>
</evidence>
<comment type="caution">
    <text evidence="2">The sequence shown here is derived from an EMBL/GenBank/DDBJ whole genome shotgun (WGS) entry which is preliminary data.</text>
</comment>
<sequence length="256" mass="28449">MSAPAMRRRELGAFLRSRRARLTPADVGLPGTGRRRTPGLRREELALLAGISATWYTYLEQGRDIRPSGQVLGSLATALRLSESEREHLLALASDSATELAPEWLPAQVAAIPGLVQPNPSYITGASYDVLARNDAADELFPGLDGPGVPNVARWMFTDDRARHILVDWEREAQSLLARLRVAAGRHPGDPRFTRLVEELHTESAQVRAWWPRYDIQTTRGGTKRLRHPTRGRITLTHTAFHLADAPEQTLVIYTG</sequence>
<evidence type="ECO:0000259" key="1">
    <source>
        <dbReference type="PROSITE" id="PS50943"/>
    </source>
</evidence>
<dbReference type="PROSITE" id="PS50943">
    <property type="entry name" value="HTH_CROC1"/>
    <property type="match status" value="1"/>
</dbReference>
<dbReference type="Pfam" id="PF13560">
    <property type="entry name" value="HTH_31"/>
    <property type="match status" value="1"/>
</dbReference>
<dbReference type="PANTHER" id="PTHR35010">
    <property type="entry name" value="BLL4672 PROTEIN-RELATED"/>
    <property type="match status" value="1"/>
</dbReference>
<accession>A0A5N0V2G2</accession>
<dbReference type="OrthoDB" id="4790304at2"/>
<dbReference type="Pfam" id="PF17765">
    <property type="entry name" value="MLTR_LBD"/>
    <property type="match status" value="1"/>
</dbReference>
<keyword evidence="3" id="KW-1185">Reference proteome</keyword>
<dbReference type="SMART" id="SM00530">
    <property type="entry name" value="HTH_XRE"/>
    <property type="match status" value="1"/>
</dbReference>
<dbReference type="EMBL" id="VMNW02000033">
    <property type="protein sequence ID" value="KAA9158755.1"/>
    <property type="molecule type" value="Genomic_DNA"/>
</dbReference>
<dbReference type="InterPro" id="IPR041413">
    <property type="entry name" value="MLTR_LBD"/>
</dbReference>
<proteinExistence type="predicted"/>
<dbReference type="Gene3D" id="1.10.260.40">
    <property type="entry name" value="lambda repressor-like DNA-binding domains"/>
    <property type="match status" value="1"/>
</dbReference>
<dbReference type="CDD" id="cd00093">
    <property type="entry name" value="HTH_XRE"/>
    <property type="match status" value="1"/>
</dbReference>
<dbReference type="Gene3D" id="3.30.450.180">
    <property type="match status" value="1"/>
</dbReference>
<protein>
    <submittedName>
        <fullName evidence="2">Helix-turn-helix domain-containing protein</fullName>
    </submittedName>
</protein>